<organism evidence="1">
    <name type="scientific">uncultured Sulfurovum sp</name>
    <dbReference type="NCBI Taxonomy" id="269237"/>
    <lineage>
        <taxon>Bacteria</taxon>
        <taxon>Pseudomonadati</taxon>
        <taxon>Campylobacterota</taxon>
        <taxon>Epsilonproteobacteria</taxon>
        <taxon>Campylobacterales</taxon>
        <taxon>Sulfurovaceae</taxon>
        <taxon>Sulfurovum</taxon>
        <taxon>environmental samples</taxon>
    </lineage>
</organism>
<dbReference type="NCBIfam" id="TIGR02549">
    <property type="entry name" value="CRISPR_DxTHG"/>
    <property type="match status" value="1"/>
</dbReference>
<gene>
    <name evidence="1" type="ORF">HELGO_WM8218</name>
</gene>
<reference evidence="1" key="1">
    <citation type="submission" date="2020-01" db="EMBL/GenBank/DDBJ databases">
        <authorList>
            <person name="Meier V. D."/>
            <person name="Meier V D."/>
        </authorList>
    </citation>
    <scope>NUCLEOTIDE SEQUENCE</scope>
    <source>
        <strain evidence="1">HLG_WM_MAG_05</strain>
    </source>
</reference>
<dbReference type="AlphaFoldDB" id="A0A6S6TVW6"/>
<dbReference type="InterPro" id="IPR013383">
    <property type="entry name" value="CRISPR-assoc_prot_DxTHG_CS"/>
</dbReference>
<dbReference type="EMBL" id="CACVAU010000089">
    <property type="protein sequence ID" value="CAA6826741.1"/>
    <property type="molecule type" value="Genomic_DNA"/>
</dbReference>
<proteinExistence type="predicted"/>
<evidence type="ECO:0000313" key="1">
    <source>
        <dbReference type="EMBL" id="CAA6826741.1"/>
    </source>
</evidence>
<protein>
    <recommendedName>
        <fullName evidence="2">CRISPR-associated protein, TM1812 family</fullName>
    </recommendedName>
</protein>
<accession>A0A6S6TVW6</accession>
<sequence>MVVSILGTSGAFKGQEPCVPAKNEEGTIKFQSAKYHSEVLGKKSGVYKNATEFLLESYDDKFVFIGTTCAIDFQKIVLEEALTNKDVQFVSIEDDSLDDIFEKILELLQENDDVVLDITHGFRHQPIMAIFASTLSQFLERKDLKIIFAKEVVMFKEYRYIYLDEYIEITQISLLLTGFIRTFNFIPVKSMKLLNNEVFEAFSKSLLSNDMRGVEKNYVLLKQELTRLEENKEFKHISNLILKVKEELALLDMLAFFEPYQKYMVLSKLMVEKNYLIVALAYVFESVREYCSYCFEDICQGIAFENDYERNHTVMGVIGGFSRDNKIVRRYRNIYVLNKRAFREVNKLYNKLRKRRNDLAHINRTKEFARIKEDLEKLISDVEVLFNRGLLDDIKI</sequence>
<name>A0A6S6TVW6_9BACT</name>
<evidence type="ECO:0008006" key="2">
    <source>
        <dbReference type="Google" id="ProtNLM"/>
    </source>
</evidence>